<dbReference type="PANTHER" id="PTHR13405:SF11">
    <property type="entry name" value="NUCLEAR PORE COMPLEX PROTEIN NUP133"/>
    <property type="match status" value="1"/>
</dbReference>
<feature type="domain" description="Nucleoporin Nup133/Nup155-like N-terminal" evidence="6">
    <location>
        <begin position="62"/>
        <end position="245"/>
    </location>
</feature>
<feature type="region of interest" description="Disordered" evidence="5">
    <location>
        <begin position="1"/>
        <end position="35"/>
    </location>
</feature>
<keyword evidence="4" id="KW-0539">Nucleus</keyword>
<name>A0ABM3LYI2_BICAN</name>
<dbReference type="SUPFAM" id="SSF117289">
    <property type="entry name" value="Nucleoporin domain"/>
    <property type="match status" value="1"/>
</dbReference>
<dbReference type="Pfam" id="PF08801">
    <property type="entry name" value="Nucleoporin_N"/>
    <property type="match status" value="1"/>
</dbReference>
<comment type="similarity">
    <text evidence="2">Belongs to the nucleoporin Nup133 family.</text>
</comment>
<keyword evidence="3" id="KW-0813">Transport</keyword>
<reference evidence="8" key="1">
    <citation type="submission" date="2025-08" db="UniProtKB">
        <authorList>
            <consortium name="RefSeq"/>
        </authorList>
    </citation>
    <scope>IDENTIFICATION</scope>
</reference>
<accession>A0ABM3LYI2</accession>
<keyword evidence="7" id="KW-1185">Reference proteome</keyword>
<evidence type="ECO:0000256" key="5">
    <source>
        <dbReference type="SAM" id="MobiDB-lite"/>
    </source>
</evidence>
<dbReference type="Gene3D" id="1.20.58.1380">
    <property type="match status" value="1"/>
</dbReference>
<proteinExistence type="inferred from homology"/>
<evidence type="ECO:0000256" key="1">
    <source>
        <dbReference type="ARBA" id="ARBA00004123"/>
    </source>
</evidence>
<dbReference type="PANTHER" id="PTHR13405">
    <property type="entry name" value="NUCLEAR PORE COMPLEX PROTEIN NUP133"/>
    <property type="match status" value="1"/>
</dbReference>
<comment type="subcellular location">
    <subcellularLocation>
        <location evidence="1">Nucleus</location>
    </subcellularLocation>
</comment>
<evidence type="ECO:0000259" key="6">
    <source>
        <dbReference type="Pfam" id="PF08801"/>
    </source>
</evidence>
<dbReference type="Gene3D" id="2.130.10.10">
    <property type="entry name" value="YVTN repeat-like/Quinoprotein amine dehydrogenase"/>
    <property type="match status" value="2"/>
</dbReference>
<evidence type="ECO:0000256" key="4">
    <source>
        <dbReference type="ARBA" id="ARBA00023242"/>
    </source>
</evidence>
<dbReference type="Proteomes" id="UP001652582">
    <property type="component" value="Chromosome 21"/>
</dbReference>
<dbReference type="Gene3D" id="1.25.40.700">
    <property type="match status" value="1"/>
</dbReference>
<dbReference type="InterPro" id="IPR014908">
    <property type="entry name" value="Nucleoporin_Nup133/Nup155_N"/>
</dbReference>
<evidence type="ECO:0000256" key="3">
    <source>
        <dbReference type="ARBA" id="ARBA00022448"/>
    </source>
</evidence>
<sequence length="1569" mass="168881">MEYNSTGGMRSPFSPRVRQSIGGRRPIGLGSAKKNQSKFMQSVEQPGDVIYKTAMSSIETFGTPLPVMVTETLTFASGDVSVRMSPCGWCWVVAGRRVLAWPREAAACAAPTARELTLPQTDLAHKAELVLLFYEEGAQIPSCIGVSPEGVVRYWPSVGAEGAYTDVSCELAGQECDRLAAASRGLLLATTTCTLVKINTTNEGRPTVVCQTLRPPSGWLGGIGRRVSLLFFGSMPAHADTKLVGVVVLPPWSSPESGETAEEEECYALVAGGPLLQLWCGAEVHEHHLRRPLSEAFARSHLAPQGDLNSLEIMALDVHAHGARGLLLLLAAVNVARSPDMRYALAHISVEQRDRARVVSLCALHVPRDDEPPRCLPLPTRPLLYTSTYVACFSRECRHTARRRARCTCRATTSRRAACRCPRARCCTPPPTWPASRVSVDTRHVAVRAARAARRRATALPAAAHAPAAVHLHLRGLLLAPRDDEPPRCLPLPTRPLLYTSTYVACFSLSTHGTSPCALHVPRDDEPPRCLPLPTRPLLYTSTYVACFSLSTHGTSPCALHVPRDDEPPRCLPLPTRSLLYTSTYVACFSLSTHGTSPCALHVPRDDEPPRCLPLPTRPLLYTSTYVACFSPTATDKAEYVDVSAESDRILGAALCDGLPLLFSRKHGVLLLRAAEPGPQHHTPSICDSPMGSPCPSDMYDSNLSLYEIDPHEVSAMSTDAAGKLKSAFLFHVRGEPGAAARLLAELFPRAEPHSDAPLDRTALALAQDMLDDAPAGDPRWKLRGGGATRVALGSSAALQTAAQLRDKQRVFALFLDFLRAHGLWRRLACVTSEHAEGAVSTQHELCALGERLAAARALQRLHQEGAPLVDAALHRVTAGAEGEGADSSEGEEAEVLQALRSGALAAADVCFRRVTRITRVLRALAELPPPAHDARAAAHHALHALGALTVSGVRLPPPAHDARAAAHHALHALGALTLPPPAHDARAAAHHALHALGALTLPPPAHDARAAAHHALHALGALTLPPPAHDARAAAHHALHALGALTLPPPAHDARAAAHHALHALGALTLPPPAHDARAAAHHALHALGALTLPPPAHDARAAAHHALHALGALTLPPPAHDARAAAHHALHALGALTLPPPAHDARAAAHHALHALGALTTALGEMHKLRAQAGPRPAPPLGPRALLSALAALHKRAVSECAHKCPDASLRAQLLEAAAALAELLLAEAEPLRAARTAHLYERLRSDTITPYLQEGQLERAAALAEKFKDFELLIDMCVRRGDAQRLCAYVDRFAHEGMAEKAFAWLASRGGPQRALLLRTLAPRAPERLRAWLAAAPERLPLRALHALLADDAPLAAALYADLAEQETERVARMRTAASLAKLCALADEGPQADAWRRAEARLALAEQHGALPRDLRLHHGLDDDAEGGRVMDPEEIVQMYIDSSSRSLTEYDYKKALDLTDFVDDMERRDELRLRVWCVCIRRDDWSVCRVDAPAAEMQDKMFFRLLDLVHLMGADLELLLPPVEDILTAPELAELVSDPRFHFIIKYGYEQVDATRTDHLIEAS</sequence>
<evidence type="ECO:0000256" key="2">
    <source>
        <dbReference type="ARBA" id="ARBA00005569"/>
    </source>
</evidence>
<gene>
    <name evidence="8" type="primary">LOC112048397</name>
</gene>
<organism evidence="7 8">
    <name type="scientific">Bicyclus anynana</name>
    <name type="common">Squinting bush brown butterfly</name>
    <dbReference type="NCBI Taxonomy" id="110368"/>
    <lineage>
        <taxon>Eukaryota</taxon>
        <taxon>Metazoa</taxon>
        <taxon>Ecdysozoa</taxon>
        <taxon>Arthropoda</taxon>
        <taxon>Hexapoda</taxon>
        <taxon>Insecta</taxon>
        <taxon>Pterygota</taxon>
        <taxon>Neoptera</taxon>
        <taxon>Endopterygota</taxon>
        <taxon>Lepidoptera</taxon>
        <taxon>Glossata</taxon>
        <taxon>Ditrysia</taxon>
        <taxon>Papilionoidea</taxon>
        <taxon>Nymphalidae</taxon>
        <taxon>Satyrinae</taxon>
        <taxon>Satyrini</taxon>
        <taxon>Mycalesina</taxon>
        <taxon>Bicyclus</taxon>
    </lineage>
</organism>
<dbReference type="GeneID" id="112048397"/>
<dbReference type="RefSeq" id="XP_052744129.1">
    <property type="nucleotide sequence ID" value="XM_052888169.1"/>
</dbReference>
<protein>
    <submittedName>
        <fullName evidence="8">Nuclear pore complex protein Nup133</fullName>
    </submittedName>
</protein>
<dbReference type="InterPro" id="IPR037624">
    <property type="entry name" value="Nup133-like"/>
</dbReference>
<evidence type="ECO:0000313" key="8">
    <source>
        <dbReference type="RefSeq" id="XP_052744129.1"/>
    </source>
</evidence>
<dbReference type="InterPro" id="IPR015943">
    <property type="entry name" value="WD40/YVTN_repeat-like_dom_sf"/>
</dbReference>
<evidence type="ECO:0000313" key="7">
    <source>
        <dbReference type="Proteomes" id="UP001652582"/>
    </source>
</evidence>